<dbReference type="Proteomes" id="UP000738349">
    <property type="component" value="Unassembled WGS sequence"/>
</dbReference>
<reference evidence="1" key="1">
    <citation type="journal article" date="2021" name="Nat. Commun.">
        <title>Genetic determinants of endophytism in the Arabidopsis root mycobiome.</title>
        <authorList>
            <person name="Mesny F."/>
            <person name="Miyauchi S."/>
            <person name="Thiergart T."/>
            <person name="Pickel B."/>
            <person name="Atanasova L."/>
            <person name="Karlsson M."/>
            <person name="Huettel B."/>
            <person name="Barry K.W."/>
            <person name="Haridas S."/>
            <person name="Chen C."/>
            <person name="Bauer D."/>
            <person name="Andreopoulos W."/>
            <person name="Pangilinan J."/>
            <person name="LaButti K."/>
            <person name="Riley R."/>
            <person name="Lipzen A."/>
            <person name="Clum A."/>
            <person name="Drula E."/>
            <person name="Henrissat B."/>
            <person name="Kohler A."/>
            <person name="Grigoriev I.V."/>
            <person name="Martin F.M."/>
            <person name="Hacquard S."/>
        </authorList>
    </citation>
    <scope>NUCLEOTIDE SEQUENCE</scope>
    <source>
        <strain evidence="1">MPI-CAGE-AT-0147</strain>
    </source>
</reference>
<gene>
    <name evidence="1" type="ORF">EDB81DRAFT_434758</name>
</gene>
<evidence type="ECO:0000313" key="1">
    <source>
        <dbReference type="EMBL" id="KAH7152817.1"/>
    </source>
</evidence>
<keyword evidence="2" id="KW-1185">Reference proteome</keyword>
<name>A0A9P9J6C2_9HYPO</name>
<dbReference type="AlphaFoldDB" id="A0A9P9J6C2"/>
<organism evidence="1 2">
    <name type="scientific">Dactylonectria macrodidyma</name>
    <dbReference type="NCBI Taxonomy" id="307937"/>
    <lineage>
        <taxon>Eukaryota</taxon>
        <taxon>Fungi</taxon>
        <taxon>Dikarya</taxon>
        <taxon>Ascomycota</taxon>
        <taxon>Pezizomycotina</taxon>
        <taxon>Sordariomycetes</taxon>
        <taxon>Hypocreomycetidae</taxon>
        <taxon>Hypocreales</taxon>
        <taxon>Nectriaceae</taxon>
        <taxon>Dactylonectria</taxon>
    </lineage>
</organism>
<sequence length="275" mass="29797">MLAAVFIRGFLPPFSGIPRSSCQGEPGCRPPHRQLSGQCHRGPVSLEDQLAVWSFCIASELDLDTEEEAFLCPSQMQSASYQRLENILKQSINVVLHENQVRGSNNLALCLSVTITIPTTVLVGGDDQDSHAIRTGLILKSDTCPTSSPHPHVYVKPLTGYPSSPAYQPALSCPALHMFVLEKTPPPTHLAVVEEGICSSRLPLSAFPRLNVAAPSSLAIEPLTALHQPTRRRMLLISRGGGRLQSSSRTRSNGHDLIGWHVSSYLLAGSVEQLV</sequence>
<accession>A0A9P9J6C2</accession>
<dbReference type="EMBL" id="JAGMUV010000006">
    <property type="protein sequence ID" value="KAH7152817.1"/>
    <property type="molecule type" value="Genomic_DNA"/>
</dbReference>
<evidence type="ECO:0000313" key="2">
    <source>
        <dbReference type="Proteomes" id="UP000738349"/>
    </source>
</evidence>
<comment type="caution">
    <text evidence="1">The sequence shown here is derived from an EMBL/GenBank/DDBJ whole genome shotgun (WGS) entry which is preliminary data.</text>
</comment>
<proteinExistence type="predicted"/>
<protein>
    <submittedName>
        <fullName evidence="1">Uncharacterized protein</fullName>
    </submittedName>
</protein>